<evidence type="ECO:0000256" key="1">
    <source>
        <dbReference type="ARBA" id="ARBA00004241"/>
    </source>
</evidence>
<sequence length="592" mass="62883">MKLYKVLLAASILGAISMPARMADLYANVDLGTDNTITANTSANIAIGNMNTTDWAMAVGSNNTAKGNSIIVGRDNSGNDSHIIVGANNTATTPRYRQAIGTGNFIVGVHNNVEGDGSIVIGRANTAISENPHQPNTIIGNSSSAEGNGIVIGSSSIATSGNVAIGNNVYAIGTPDAVDPNNEFKFLKSDAKRGATSLVSFGGRQLKTIAPGAMTETSTDAVNGAQLYSVAKEAMRHSTVAAETYTSDIIVTEAKNPDGSTKYKLKMADNYVTSKIPTVNSSSSNITVDKYRQFNTTKDDYYVSLNQDLEGLSSAKFVAYEDPDFAPSVDANTSEINSNVVRFNNIRENLDSSMTAQGVYVNAAHNTASLQSTALTFNNSIDGNSSQFGTNGFSSQTHDGRHIEFSSDRIMAGNQQIHDVARGVDNTDAVNVAQLKEVESKITNINSDVINQSRAYTDAQVAKVGAGAAALAGLHPLEYNPNDKWSFGVGIGNYKNAKATALGAFYQPNDHTLFNIATTLGDSRNMVSLGANVKVGYQDPSLKTSRFELAQQIKDLQADNASLRADNASLHAYNEELRAEVKEIKVALQKLE</sequence>
<evidence type="ECO:0000259" key="14">
    <source>
        <dbReference type="Pfam" id="PF05662"/>
    </source>
</evidence>
<keyword evidence="10" id="KW-0998">Cell outer membrane</keyword>
<keyword evidence="4" id="KW-0813">Transport</keyword>
<comment type="similarity">
    <text evidence="3">Belongs to the autotransporter-2 (AT-2) (TC 1.B.40) family.</text>
</comment>
<feature type="domain" description="Trimeric autotransporter adhesin YadA-like stalk" evidence="14">
    <location>
        <begin position="416"/>
        <end position="456"/>
    </location>
</feature>
<dbReference type="SUPFAM" id="SSF101967">
    <property type="entry name" value="Adhesin YadA, collagen-binding domain"/>
    <property type="match status" value="2"/>
</dbReference>
<keyword evidence="5" id="KW-1134">Transmembrane beta strand</keyword>
<feature type="signal peptide" evidence="12">
    <location>
        <begin position="1"/>
        <end position="22"/>
    </location>
</feature>
<dbReference type="GO" id="GO:0009986">
    <property type="term" value="C:cell surface"/>
    <property type="evidence" value="ECO:0007669"/>
    <property type="project" value="UniProtKB-SubCell"/>
</dbReference>
<name>E1L4U1_9FIRM</name>
<evidence type="ECO:0000256" key="12">
    <source>
        <dbReference type="SAM" id="SignalP"/>
    </source>
</evidence>
<dbReference type="eggNOG" id="COG5295">
    <property type="taxonomic scope" value="Bacteria"/>
</dbReference>
<evidence type="ECO:0000256" key="2">
    <source>
        <dbReference type="ARBA" id="ARBA00004442"/>
    </source>
</evidence>
<dbReference type="InterPro" id="IPR011049">
    <property type="entry name" value="Serralysin-like_metalloprot_C"/>
</dbReference>
<feature type="domain" description="Trimeric autotransporter adhesin YadA-like C-terminal membrane anchor" evidence="13">
    <location>
        <begin position="478"/>
        <end position="533"/>
    </location>
</feature>
<keyword evidence="9" id="KW-0472">Membrane</keyword>
<keyword evidence="7 12" id="KW-0732">Signal</keyword>
<evidence type="ECO:0000313" key="16">
    <source>
        <dbReference type="Proteomes" id="UP000004211"/>
    </source>
</evidence>
<keyword evidence="8" id="KW-0653">Protein transport</keyword>
<evidence type="ECO:0000256" key="4">
    <source>
        <dbReference type="ARBA" id="ARBA00022448"/>
    </source>
</evidence>
<dbReference type="EMBL" id="AEDR01000016">
    <property type="protein sequence ID" value="EFL56667.1"/>
    <property type="molecule type" value="Genomic_DNA"/>
</dbReference>
<keyword evidence="6" id="KW-0812">Transmembrane</keyword>
<evidence type="ECO:0000256" key="10">
    <source>
        <dbReference type="ARBA" id="ARBA00023237"/>
    </source>
</evidence>
<dbReference type="InterPro" id="IPR005594">
    <property type="entry name" value="YadA_C"/>
</dbReference>
<dbReference type="SUPFAM" id="SSF54523">
    <property type="entry name" value="Pili subunits"/>
    <property type="match status" value="1"/>
</dbReference>
<evidence type="ECO:0000256" key="8">
    <source>
        <dbReference type="ARBA" id="ARBA00022927"/>
    </source>
</evidence>
<reference evidence="15 16" key="1">
    <citation type="submission" date="2010-08" db="EMBL/GenBank/DDBJ databases">
        <authorList>
            <person name="Durkin A.S."/>
            <person name="Madupu R."/>
            <person name="Torralba M."/>
            <person name="Gillis M."/>
            <person name="Methe B."/>
            <person name="Sutton G."/>
            <person name="Nelson K.E."/>
        </authorList>
    </citation>
    <scope>NUCLEOTIDE SEQUENCE [LARGE SCALE GENOMIC DNA]</scope>
    <source>
        <strain evidence="15 16">ACS-049-V-Sch6</strain>
    </source>
</reference>
<feature type="domain" description="Trimeric autotransporter adhesin YadA-like stalk" evidence="14">
    <location>
        <begin position="210"/>
        <end position="234"/>
    </location>
</feature>
<dbReference type="GO" id="GO:0009279">
    <property type="term" value="C:cell outer membrane"/>
    <property type="evidence" value="ECO:0007669"/>
    <property type="project" value="UniProtKB-SubCell"/>
</dbReference>
<evidence type="ECO:0000256" key="11">
    <source>
        <dbReference type="SAM" id="Coils"/>
    </source>
</evidence>
<feature type="chain" id="PRO_5005672774" evidence="12">
    <location>
        <begin position="23"/>
        <end position="592"/>
    </location>
</feature>
<comment type="subcellular location">
    <subcellularLocation>
        <location evidence="2">Cell outer membrane</location>
    </subcellularLocation>
    <subcellularLocation>
        <location evidence="1">Cell surface</location>
    </subcellularLocation>
</comment>
<dbReference type="Pfam" id="PF03895">
    <property type="entry name" value="YadA_anchor"/>
    <property type="match status" value="1"/>
</dbReference>
<evidence type="ECO:0000256" key="3">
    <source>
        <dbReference type="ARBA" id="ARBA00005848"/>
    </source>
</evidence>
<feature type="coiled-coil region" evidence="11">
    <location>
        <begin position="546"/>
        <end position="590"/>
    </location>
</feature>
<dbReference type="Gene3D" id="2.150.10.10">
    <property type="entry name" value="Serralysin-like metalloprotease, C-terminal"/>
    <property type="match status" value="1"/>
</dbReference>
<evidence type="ECO:0000259" key="13">
    <source>
        <dbReference type="Pfam" id="PF03895"/>
    </source>
</evidence>
<proteinExistence type="inferred from homology"/>
<dbReference type="RefSeq" id="WP_005375857.1">
    <property type="nucleotide sequence ID" value="NZ_AEDR01000016.1"/>
</dbReference>
<evidence type="ECO:0000256" key="5">
    <source>
        <dbReference type="ARBA" id="ARBA00022452"/>
    </source>
</evidence>
<organism evidence="15 16">
    <name type="scientific">Veillonella atypica ACS-049-V-Sch6</name>
    <dbReference type="NCBI Taxonomy" id="866776"/>
    <lineage>
        <taxon>Bacteria</taxon>
        <taxon>Bacillati</taxon>
        <taxon>Bacillota</taxon>
        <taxon>Negativicutes</taxon>
        <taxon>Veillonellales</taxon>
        <taxon>Veillonellaceae</taxon>
        <taxon>Veillonella</taxon>
    </lineage>
</organism>
<gene>
    <name evidence="15" type="ORF">HMPREF9321_0854</name>
</gene>
<evidence type="ECO:0000256" key="6">
    <source>
        <dbReference type="ARBA" id="ARBA00022692"/>
    </source>
</evidence>
<dbReference type="InterPro" id="IPR008635">
    <property type="entry name" value="Coiled_stalk_dom"/>
</dbReference>
<accession>E1L4U1</accession>
<evidence type="ECO:0000256" key="9">
    <source>
        <dbReference type="ARBA" id="ARBA00023136"/>
    </source>
</evidence>
<dbReference type="Pfam" id="PF05662">
    <property type="entry name" value="YadA_stalk"/>
    <property type="match status" value="2"/>
</dbReference>
<comment type="caution">
    <text evidence="15">The sequence shown here is derived from an EMBL/GenBank/DDBJ whole genome shotgun (WGS) entry which is preliminary data.</text>
</comment>
<protein>
    <submittedName>
        <fullName evidence="15">Hemagglutinin</fullName>
    </submittedName>
</protein>
<keyword evidence="11" id="KW-0175">Coiled coil</keyword>
<dbReference type="Gene3D" id="3.30.1300.30">
    <property type="entry name" value="GSPII I/J protein-like"/>
    <property type="match status" value="1"/>
</dbReference>
<dbReference type="AlphaFoldDB" id="E1L4U1"/>
<dbReference type="GO" id="GO:0015031">
    <property type="term" value="P:protein transport"/>
    <property type="evidence" value="ECO:0007669"/>
    <property type="project" value="UniProtKB-KW"/>
</dbReference>
<dbReference type="Proteomes" id="UP000004211">
    <property type="component" value="Unassembled WGS sequence"/>
</dbReference>
<evidence type="ECO:0000313" key="15">
    <source>
        <dbReference type="EMBL" id="EFL56667.1"/>
    </source>
</evidence>
<dbReference type="InterPro" id="IPR045584">
    <property type="entry name" value="Pilin-like"/>
</dbReference>
<evidence type="ECO:0000256" key="7">
    <source>
        <dbReference type="ARBA" id="ARBA00022729"/>
    </source>
</evidence>